<comment type="caution">
    <text evidence="3">The sequence shown here is derived from an EMBL/GenBank/DDBJ whole genome shotgun (WGS) entry which is preliminary data.</text>
</comment>
<sequence>MSDSSDAPVRWLTVPEIADLLGESVSRVRRLIEDRQFIGVKRDGVFAVPELFFLDGEPLSALRGTIIVLSDVGFSDEEAVEWLLSVEDSVGDTPIAAIRAGRKTEIRRIAQALA</sequence>
<evidence type="ECO:0000313" key="3">
    <source>
        <dbReference type="EMBL" id="RLP69635.1"/>
    </source>
</evidence>
<feature type="domain" description="DNA-binding protein Rv2175c wHTH" evidence="2">
    <location>
        <begin position="3"/>
        <end position="53"/>
    </location>
</feature>
<name>A0A3L6ZPN7_9MICO</name>
<dbReference type="Proteomes" id="UP000275395">
    <property type="component" value="Unassembled WGS sequence"/>
</dbReference>
<dbReference type="GO" id="GO:0003677">
    <property type="term" value="F:DNA binding"/>
    <property type="evidence" value="ECO:0007669"/>
    <property type="project" value="UniProtKB-KW"/>
</dbReference>
<feature type="domain" description="Rv2175c C-terminal" evidence="1">
    <location>
        <begin position="61"/>
        <end position="114"/>
    </location>
</feature>
<evidence type="ECO:0000313" key="4">
    <source>
        <dbReference type="Proteomes" id="UP000275395"/>
    </source>
</evidence>
<organism evidence="3 4">
    <name type="scientific">Mycetocola reblochoni</name>
    <dbReference type="NCBI Taxonomy" id="331618"/>
    <lineage>
        <taxon>Bacteria</taxon>
        <taxon>Bacillati</taxon>
        <taxon>Actinomycetota</taxon>
        <taxon>Actinomycetes</taxon>
        <taxon>Micrococcales</taxon>
        <taxon>Microbacteriaceae</taxon>
        <taxon>Mycetocola</taxon>
    </lineage>
</organism>
<dbReference type="Pfam" id="PF18367">
    <property type="entry name" value="Rv2175c_C"/>
    <property type="match status" value="1"/>
</dbReference>
<dbReference type="RefSeq" id="WP_087136749.1">
    <property type="nucleotide sequence ID" value="NZ_JBQDRQ010000060.1"/>
</dbReference>
<protein>
    <submittedName>
        <fullName evidence="3">DNA-binding protein</fullName>
    </submittedName>
</protein>
<proteinExistence type="predicted"/>
<dbReference type="InterPro" id="IPR048576">
    <property type="entry name" value="Rv2175c_wHTH"/>
</dbReference>
<dbReference type="InterPro" id="IPR041098">
    <property type="entry name" value="Rv2175c_C"/>
</dbReference>
<dbReference type="AlphaFoldDB" id="A0A3L6ZPN7"/>
<accession>A0A3L6ZPN7</accession>
<dbReference type="Pfam" id="PF21531">
    <property type="entry name" value="Rv2175c_wHTH"/>
    <property type="match status" value="1"/>
</dbReference>
<keyword evidence="3" id="KW-0238">DNA-binding</keyword>
<evidence type="ECO:0000259" key="2">
    <source>
        <dbReference type="Pfam" id="PF21531"/>
    </source>
</evidence>
<dbReference type="EMBL" id="RCUW01000004">
    <property type="protein sequence ID" value="RLP69635.1"/>
    <property type="molecule type" value="Genomic_DNA"/>
</dbReference>
<gene>
    <name evidence="3" type="ORF">D9V30_06765</name>
</gene>
<evidence type="ECO:0000259" key="1">
    <source>
        <dbReference type="Pfam" id="PF18367"/>
    </source>
</evidence>
<reference evidence="3 4" key="1">
    <citation type="submission" date="2018-10" db="EMBL/GenBank/DDBJ databases">
        <authorList>
            <person name="Li J."/>
        </authorList>
    </citation>
    <scope>NUCLEOTIDE SEQUENCE [LARGE SCALE GENOMIC DNA]</scope>
    <source>
        <strain evidence="3 4">JCM 30549</strain>
    </source>
</reference>